<evidence type="ECO:0000313" key="9">
    <source>
        <dbReference type="EMBL" id="OAQ98997.1"/>
    </source>
</evidence>
<dbReference type="InterPro" id="IPR036864">
    <property type="entry name" value="Zn2-C6_fun-type_DNA-bd_sf"/>
</dbReference>
<keyword evidence="6" id="KW-0539">Nucleus</keyword>
<keyword evidence="10" id="KW-1185">Reference proteome</keyword>
<keyword evidence="5" id="KW-0804">Transcription</keyword>
<feature type="region of interest" description="Disordered" evidence="7">
    <location>
        <begin position="234"/>
        <end position="296"/>
    </location>
</feature>
<dbReference type="SMART" id="SM00066">
    <property type="entry name" value="GAL4"/>
    <property type="match status" value="1"/>
</dbReference>
<evidence type="ECO:0000256" key="2">
    <source>
        <dbReference type="ARBA" id="ARBA00022833"/>
    </source>
</evidence>
<evidence type="ECO:0000256" key="4">
    <source>
        <dbReference type="ARBA" id="ARBA00023125"/>
    </source>
</evidence>
<proteinExistence type="predicted"/>
<dbReference type="OMA" id="VENQPMT"/>
<feature type="region of interest" description="Disordered" evidence="7">
    <location>
        <begin position="36"/>
        <end position="79"/>
    </location>
</feature>
<evidence type="ECO:0000313" key="10">
    <source>
        <dbReference type="Proteomes" id="UP000243081"/>
    </source>
</evidence>
<evidence type="ECO:0000256" key="6">
    <source>
        <dbReference type="ARBA" id="ARBA00023242"/>
    </source>
</evidence>
<evidence type="ECO:0000256" key="5">
    <source>
        <dbReference type="ARBA" id="ARBA00023163"/>
    </source>
</evidence>
<protein>
    <recommendedName>
        <fullName evidence="8">Zn(2)-C6 fungal-type domain-containing protein</fullName>
    </recommendedName>
</protein>
<dbReference type="AlphaFoldDB" id="A0A179I8J0"/>
<name>A0A179I8J0_CORDF</name>
<keyword evidence="3" id="KW-0805">Transcription regulation</keyword>
<feature type="region of interest" description="Disordered" evidence="7">
    <location>
        <begin position="95"/>
        <end position="193"/>
    </location>
</feature>
<dbReference type="InterPro" id="IPR001138">
    <property type="entry name" value="Zn2Cys6_DnaBD"/>
</dbReference>
<feature type="compositionally biased region" description="Polar residues" evidence="7">
    <location>
        <begin position="158"/>
        <end position="171"/>
    </location>
</feature>
<dbReference type="OrthoDB" id="5575144at2759"/>
<feature type="compositionally biased region" description="Polar residues" evidence="7">
    <location>
        <begin position="507"/>
        <end position="524"/>
    </location>
</feature>
<dbReference type="GO" id="GO:0003677">
    <property type="term" value="F:DNA binding"/>
    <property type="evidence" value="ECO:0007669"/>
    <property type="project" value="UniProtKB-KW"/>
</dbReference>
<evidence type="ECO:0000256" key="7">
    <source>
        <dbReference type="SAM" id="MobiDB-lite"/>
    </source>
</evidence>
<keyword evidence="2" id="KW-0862">Zinc</keyword>
<feature type="compositionally biased region" description="Polar residues" evidence="7">
    <location>
        <begin position="99"/>
        <end position="114"/>
    </location>
</feature>
<dbReference type="SUPFAM" id="SSF57701">
    <property type="entry name" value="Zn2/Cys6 DNA-binding domain"/>
    <property type="match status" value="1"/>
</dbReference>
<dbReference type="PANTHER" id="PTHR47659">
    <property type="entry name" value="ZN(II)2CYS6 TRANSCRIPTION FACTOR (EUROFUNG)-RELATED"/>
    <property type="match status" value="1"/>
</dbReference>
<feature type="compositionally biased region" description="Polar residues" evidence="7">
    <location>
        <begin position="279"/>
        <end position="296"/>
    </location>
</feature>
<feature type="compositionally biased region" description="Basic and acidic residues" evidence="7">
    <location>
        <begin position="567"/>
        <end position="581"/>
    </location>
</feature>
<feature type="domain" description="Zn(2)-C6 fungal-type" evidence="8">
    <location>
        <begin position="196"/>
        <end position="227"/>
    </location>
</feature>
<evidence type="ECO:0000256" key="1">
    <source>
        <dbReference type="ARBA" id="ARBA00022723"/>
    </source>
</evidence>
<dbReference type="CDD" id="cd00067">
    <property type="entry name" value="GAL4"/>
    <property type="match status" value="1"/>
</dbReference>
<dbReference type="EMBL" id="LUKN01002493">
    <property type="protein sequence ID" value="OAQ98997.1"/>
    <property type="molecule type" value="Genomic_DNA"/>
</dbReference>
<sequence length="595" mass="65202">MLSVSRPVESAPFPPGHRHGIPNNVLHEAQISLYPPKRRSETIARSGGYLSPPMSGSPPFEPARAAQDFSSSGGSPRHNMLRDTSQIRWRAEPHPAVAPNQSRGLLPLSNTYPQETPRDTHFRRRSEHRLPPMLTHNTPESISGLHGTPRQPYVSPAPSMTPQHTAAQTQGPVPEPSNRVTPPRSQRKPKGHVASACVPCKKAHLRCDAQRPCARCVSHGKEDTCVDVRHKKRGRPRLRDDRDSRMDAARFPHAHGGSEKRTPNIRPASMGQALFYDSPGSSIPSTPASAFTSPETSGARFMPRVFSAGARTHGERYSLSSAESPVVYMRTNMEVVKASSSFSEAIGAIGLIGRRITEVLAPETSEAMIELCTALNIEQKRRDPTYLPPIFDKGDEAARALSFAPETVHRIGFDHHAYATFRAHDGNTRSYPIRLGLLKEGSFFFIAALLSVQSRALHQPAASHSRNVGHALPRAPMLYGTPTAVDLAHRRFSDGPSALRREVGMGAQSTPRRSSPGSGYQSIYSPALHGGEYSRPSPLQIPRSELGAPLLSRSGESQYTLPPIRSLAERTRDLQERDEKHKRVSIGGLMNSTVQ</sequence>
<dbReference type="PROSITE" id="PS50048">
    <property type="entry name" value="ZN2_CY6_FUNGAL_2"/>
    <property type="match status" value="1"/>
</dbReference>
<organism evidence="9 10">
    <name type="scientific">Cordyceps confragosa</name>
    <name type="common">Lecanicillium lecanii</name>
    <dbReference type="NCBI Taxonomy" id="2714763"/>
    <lineage>
        <taxon>Eukaryota</taxon>
        <taxon>Fungi</taxon>
        <taxon>Dikarya</taxon>
        <taxon>Ascomycota</taxon>
        <taxon>Pezizomycotina</taxon>
        <taxon>Sordariomycetes</taxon>
        <taxon>Hypocreomycetidae</taxon>
        <taxon>Hypocreales</taxon>
        <taxon>Cordycipitaceae</taxon>
        <taxon>Akanthomyces</taxon>
    </lineage>
</organism>
<dbReference type="PROSITE" id="PS00463">
    <property type="entry name" value="ZN2_CY6_FUNGAL_1"/>
    <property type="match status" value="1"/>
</dbReference>
<feature type="compositionally biased region" description="Basic and acidic residues" evidence="7">
    <location>
        <begin position="237"/>
        <end position="262"/>
    </location>
</feature>
<feature type="region of interest" description="Disordered" evidence="7">
    <location>
        <begin position="1"/>
        <end position="23"/>
    </location>
</feature>
<dbReference type="PANTHER" id="PTHR47659:SF4">
    <property type="entry name" value="ZN(II)2CYS6 TRANSCRIPTION FACTOR (EUROFUNG)"/>
    <property type="match status" value="1"/>
</dbReference>
<dbReference type="GO" id="GO:0000981">
    <property type="term" value="F:DNA-binding transcription factor activity, RNA polymerase II-specific"/>
    <property type="evidence" value="ECO:0007669"/>
    <property type="project" value="InterPro"/>
</dbReference>
<gene>
    <name evidence="9" type="ORF">LLEC1_02644</name>
</gene>
<evidence type="ECO:0000259" key="8">
    <source>
        <dbReference type="PROSITE" id="PS50048"/>
    </source>
</evidence>
<keyword evidence="1" id="KW-0479">Metal-binding</keyword>
<dbReference type="GO" id="GO:0008270">
    <property type="term" value="F:zinc ion binding"/>
    <property type="evidence" value="ECO:0007669"/>
    <property type="project" value="InterPro"/>
</dbReference>
<feature type="region of interest" description="Disordered" evidence="7">
    <location>
        <begin position="496"/>
        <end position="595"/>
    </location>
</feature>
<dbReference type="Pfam" id="PF00172">
    <property type="entry name" value="Zn_clus"/>
    <property type="match status" value="1"/>
</dbReference>
<reference evidence="9 10" key="1">
    <citation type="submission" date="2016-03" db="EMBL/GenBank/DDBJ databases">
        <title>Fine-scale spatial genetic structure of a fungal parasite of coffee scale insects.</title>
        <authorList>
            <person name="Jackson D."/>
            <person name="Zemenick K.A."/>
            <person name="Malloure B."/>
            <person name="Quandt C.A."/>
            <person name="James T.Y."/>
        </authorList>
    </citation>
    <scope>NUCLEOTIDE SEQUENCE [LARGE SCALE GENOMIC DNA]</scope>
    <source>
        <strain evidence="9 10">UM487</strain>
    </source>
</reference>
<dbReference type="Gene3D" id="4.10.240.10">
    <property type="entry name" value="Zn(2)-C6 fungal-type DNA-binding domain"/>
    <property type="match status" value="1"/>
</dbReference>
<dbReference type="Proteomes" id="UP000243081">
    <property type="component" value="Unassembled WGS sequence"/>
</dbReference>
<comment type="caution">
    <text evidence="9">The sequence shown here is derived from an EMBL/GenBank/DDBJ whole genome shotgun (WGS) entry which is preliminary data.</text>
</comment>
<keyword evidence="4" id="KW-0238">DNA-binding</keyword>
<accession>A0A179I8J0</accession>
<evidence type="ECO:0000256" key="3">
    <source>
        <dbReference type="ARBA" id="ARBA00023015"/>
    </source>
</evidence>
<dbReference type="InterPro" id="IPR050335">
    <property type="entry name" value="ERT1_acuK_gluconeogen_tf"/>
</dbReference>